<dbReference type="EMBL" id="MG450654">
    <property type="protein sequence ID" value="ATW62771.1"/>
    <property type="molecule type" value="Genomic_DNA"/>
</dbReference>
<protein>
    <submittedName>
        <fullName evidence="1">Uncharacterized protein</fullName>
    </submittedName>
</protein>
<accession>A0A3G1L3L2</accession>
<name>A0A3G1L3L2_9CAUD</name>
<dbReference type="Proteomes" id="UP000274731">
    <property type="component" value="Segment"/>
</dbReference>
<evidence type="ECO:0000313" key="1">
    <source>
        <dbReference type="EMBL" id="ATW62771.1"/>
    </source>
</evidence>
<evidence type="ECO:0000313" key="2">
    <source>
        <dbReference type="Proteomes" id="UP000274731"/>
    </source>
</evidence>
<proteinExistence type="predicted"/>
<organism evidence="1 2">
    <name type="scientific">Synechococcus phage S-CBWM1</name>
    <dbReference type="NCBI Taxonomy" id="2053653"/>
    <lineage>
        <taxon>Viruses</taxon>
        <taxon>Duplodnaviria</taxon>
        <taxon>Heunggongvirae</taxon>
        <taxon>Uroviricota</taxon>
        <taxon>Caudoviricetes</taxon>
        <taxon>Aokuangvirus</taxon>
        <taxon>Aokuangvirus SCBWM1</taxon>
    </lineage>
</organism>
<reference evidence="1 2" key="1">
    <citation type="journal article" date="2018" name="Environ. Microbiol.">
        <title>Novel phage-host interactions and evolution as revealed by a cyanomyovirus isolated from an estuarine environment.</title>
        <authorList>
            <person name="Xu Y."/>
            <person name="Zhang R."/>
            <person name="Wang N."/>
            <person name="Cai L."/>
            <person name="Tong Y."/>
            <person name="Sun Q."/>
            <person name="Chen F."/>
            <person name="Jiao N."/>
        </authorList>
    </citation>
    <scope>NUCLEOTIDE SEQUENCE [LARGE SCALE GENOMIC DNA]</scope>
</reference>
<gene>
    <name evidence="1" type="ORF">SCBWM1_gp87</name>
</gene>
<keyword evidence="2" id="KW-1185">Reference proteome</keyword>
<sequence length="272" mass="28030">MAELTYSRPVDGRVIPFWIPESAALYAASDPDSAAYIAAVEAADGQALELQVRSAVEAFIVGCKADGIWDAIKATCIMAGARTLAGALVPLKGAAPTNFNFVSGDYDRKTGLKGNGSTKYLDSNRNNNAEPQDSKSLCVYASETASLTSLGIGCAVTSTSGRSGINFSPPSNTNFRINGASHSAAGILTTGFLGGNRNSSATLIHRAGGTTSSTASTSETPLAENIGVFATVTQANPTNARLSFYSIGEALDLALLDARVATLMSTFTSVIP</sequence>